<dbReference type="AlphaFoldDB" id="A0A329CNT3"/>
<dbReference type="RefSeq" id="WP_111930612.1">
    <property type="nucleotide sequence ID" value="NZ_CADFFP010000005.1"/>
</dbReference>
<organism evidence="2 3">
    <name type="scientific">Paraburkholderia bryophila</name>
    <dbReference type="NCBI Taxonomy" id="420952"/>
    <lineage>
        <taxon>Bacteria</taxon>
        <taxon>Pseudomonadati</taxon>
        <taxon>Pseudomonadota</taxon>
        <taxon>Betaproteobacteria</taxon>
        <taxon>Burkholderiales</taxon>
        <taxon>Burkholderiaceae</taxon>
        <taxon>Paraburkholderia</taxon>
    </lineage>
</organism>
<name>A0A329CNT3_9BURK</name>
<reference evidence="2 3" key="1">
    <citation type="submission" date="2018-06" db="EMBL/GenBank/DDBJ databases">
        <title>Genomic Encyclopedia of Type Strains, Phase III (KMG-III): the genomes of soil and plant-associated and newly described type strains.</title>
        <authorList>
            <person name="Whitman W."/>
        </authorList>
    </citation>
    <scope>NUCLEOTIDE SEQUENCE [LARGE SCALE GENOMIC DNA]</scope>
    <source>
        <strain evidence="2 3">LMG 23644</strain>
    </source>
</reference>
<gene>
    <name evidence="2" type="ORF">BX591_104197</name>
</gene>
<dbReference type="OrthoDB" id="378644at2"/>
<evidence type="ECO:0000313" key="2">
    <source>
        <dbReference type="EMBL" id="RAS35867.1"/>
    </source>
</evidence>
<dbReference type="Proteomes" id="UP000248918">
    <property type="component" value="Unassembled WGS sequence"/>
</dbReference>
<dbReference type="InterPro" id="IPR009826">
    <property type="entry name" value="DNA_circ_N"/>
</dbReference>
<accession>A0A329CNT3</accession>
<dbReference type="Pfam" id="PF07157">
    <property type="entry name" value="DNA_circ_N"/>
    <property type="match status" value="1"/>
</dbReference>
<protein>
    <submittedName>
        <fullName evidence="2">DNA circularization protein</fullName>
    </submittedName>
</protein>
<comment type="caution">
    <text evidence="2">The sequence shown here is derived from an EMBL/GenBank/DDBJ whole genome shotgun (WGS) entry which is preliminary data.</text>
</comment>
<feature type="domain" description="DNA circulation N-terminal" evidence="1">
    <location>
        <begin position="7"/>
        <end position="100"/>
    </location>
</feature>
<evidence type="ECO:0000313" key="3">
    <source>
        <dbReference type="Proteomes" id="UP000248918"/>
    </source>
</evidence>
<sequence length="271" mass="28875">MSFWDSLQQASWRGIPFGVNAADARFGRRQAIHEYPNRDEVWVEDLGRAAGRINIRGFLLENDLVYNGGDVIDQREDMIGACETEGPGELVHPTLGRLDVSLLSFEVSERKEDGLMFEIHLSFIESGLQIFPSAATSTGDAVNQAADDANAAMNADFAKRAKPDLQQGAAVVQQAVSTATLWAGKAIGLVNGATSIFHMVTGLTGSYGRFAGGRTVGFSGYSALSSLQRTLGTAQQANATVQTLTAYGTQARKTVLDAADALKKSAESLGL</sequence>
<proteinExistence type="predicted"/>
<evidence type="ECO:0000259" key="1">
    <source>
        <dbReference type="Pfam" id="PF07157"/>
    </source>
</evidence>
<dbReference type="EMBL" id="QLTK01000004">
    <property type="protein sequence ID" value="RAS35867.1"/>
    <property type="molecule type" value="Genomic_DNA"/>
</dbReference>